<feature type="signal peptide" evidence="1">
    <location>
        <begin position="1"/>
        <end position="18"/>
    </location>
</feature>
<organism evidence="2 3">
    <name type="scientific">Echinococcus granulosus</name>
    <name type="common">Hydatid tapeworm</name>
    <dbReference type="NCBI Taxonomy" id="6210"/>
    <lineage>
        <taxon>Eukaryota</taxon>
        <taxon>Metazoa</taxon>
        <taxon>Spiralia</taxon>
        <taxon>Lophotrochozoa</taxon>
        <taxon>Platyhelminthes</taxon>
        <taxon>Cestoda</taxon>
        <taxon>Eucestoda</taxon>
        <taxon>Cyclophyllidea</taxon>
        <taxon>Taeniidae</taxon>
        <taxon>Echinococcus</taxon>
        <taxon>Echinococcus granulosus group</taxon>
    </lineage>
</organism>
<protein>
    <submittedName>
        <fullName evidence="2">Uncharacterized protein</fullName>
    </submittedName>
</protein>
<accession>W6UBR7</accession>
<keyword evidence="1" id="KW-0732">Signal</keyword>
<evidence type="ECO:0000313" key="3">
    <source>
        <dbReference type="Proteomes" id="UP000019149"/>
    </source>
</evidence>
<proteinExistence type="predicted"/>
<dbReference type="CTD" id="36344954"/>
<evidence type="ECO:0000313" key="2">
    <source>
        <dbReference type="EMBL" id="EUB55882.1"/>
    </source>
</evidence>
<comment type="caution">
    <text evidence="2">The sequence shown here is derived from an EMBL/GenBank/DDBJ whole genome shotgun (WGS) entry which is preliminary data.</text>
</comment>
<feature type="chain" id="PRO_5004882690" evidence="1">
    <location>
        <begin position="19"/>
        <end position="259"/>
    </location>
</feature>
<dbReference type="KEGG" id="egl:EGR_09239"/>
<dbReference type="GeneID" id="36344954"/>
<reference evidence="2 3" key="1">
    <citation type="journal article" date="2013" name="Nat. Genet.">
        <title>The genome of the hydatid tapeworm Echinococcus granulosus.</title>
        <authorList>
            <person name="Zheng H."/>
            <person name="Zhang W."/>
            <person name="Zhang L."/>
            <person name="Zhang Z."/>
            <person name="Li J."/>
            <person name="Lu G."/>
            <person name="Zhu Y."/>
            <person name="Wang Y."/>
            <person name="Huang Y."/>
            <person name="Liu J."/>
            <person name="Kang H."/>
            <person name="Chen J."/>
            <person name="Wang L."/>
            <person name="Chen A."/>
            <person name="Yu S."/>
            <person name="Gao Z."/>
            <person name="Jin L."/>
            <person name="Gu W."/>
            <person name="Wang Z."/>
            <person name="Zhao L."/>
            <person name="Shi B."/>
            <person name="Wen H."/>
            <person name="Lin R."/>
            <person name="Jones M.K."/>
            <person name="Brejova B."/>
            <person name="Vinar T."/>
            <person name="Zhao G."/>
            <person name="McManus D.P."/>
            <person name="Chen Z."/>
            <person name="Zhou Y."/>
            <person name="Wang S."/>
        </authorList>
    </citation>
    <scope>NUCLEOTIDE SEQUENCE [LARGE SCALE GENOMIC DNA]</scope>
</reference>
<dbReference type="EMBL" id="APAU02000139">
    <property type="protein sequence ID" value="EUB55882.1"/>
    <property type="molecule type" value="Genomic_DNA"/>
</dbReference>
<dbReference type="Proteomes" id="UP000019149">
    <property type="component" value="Unassembled WGS sequence"/>
</dbReference>
<dbReference type="RefSeq" id="XP_024347078.1">
    <property type="nucleotide sequence ID" value="XM_024498488.1"/>
</dbReference>
<gene>
    <name evidence="2" type="ORF">EGR_09239</name>
</gene>
<name>W6UBR7_ECHGR</name>
<evidence type="ECO:0000256" key="1">
    <source>
        <dbReference type="SAM" id="SignalP"/>
    </source>
</evidence>
<sequence length="259" mass="30196">MQCLLALFFVALRECIWTSRHNRLDVIKKRIIDQRRYLLENSVARATPFVELNISGTKDFFYNVILSYFTPSTMHNREMRTMNAEEWTVYFDMNGRNLYRWKGSTLQKPSSPYCRKFEYHLIGSYFEFLNAANVPVIAFLYLLKLQSPDFIKIFTIARYPHSCQIKLTSIPSFDICSKNALCILTFITLTHFFKATKFICLLCCNYPTNFSAYFYLPGRGTAYTSKCKLFIHSVNSFQIHEDIGGGDDDDDSLATECFQ</sequence>
<keyword evidence="3" id="KW-1185">Reference proteome</keyword>
<dbReference type="AlphaFoldDB" id="W6UBR7"/>